<evidence type="ECO:0000259" key="3">
    <source>
        <dbReference type="Pfam" id="PF05193"/>
    </source>
</evidence>
<dbReference type="RefSeq" id="WP_377714770.1">
    <property type="nucleotide sequence ID" value="NZ_JBHTJM010000006.1"/>
</dbReference>
<dbReference type="InterPro" id="IPR011765">
    <property type="entry name" value="Pept_M16_N"/>
</dbReference>
<evidence type="ECO:0000313" key="4">
    <source>
        <dbReference type="EMBL" id="MFD0963750.1"/>
    </source>
</evidence>
<dbReference type="Gene3D" id="3.30.830.10">
    <property type="entry name" value="Metalloenzyme, LuxS/M16 peptidase-like"/>
    <property type="match status" value="2"/>
</dbReference>
<name>A0ABW3I1T7_9FLAO</name>
<dbReference type="PANTHER" id="PTHR11851:SF224">
    <property type="entry name" value="PROCESSING PROTEASE"/>
    <property type="match status" value="1"/>
</dbReference>
<dbReference type="Proteomes" id="UP001596997">
    <property type="component" value="Unassembled WGS sequence"/>
</dbReference>
<proteinExistence type="predicted"/>
<feature type="domain" description="Peptidase M16 N-terminal" evidence="2">
    <location>
        <begin position="53"/>
        <end position="168"/>
    </location>
</feature>
<reference evidence="5" key="1">
    <citation type="journal article" date="2019" name="Int. J. Syst. Evol. Microbiol.">
        <title>The Global Catalogue of Microorganisms (GCM) 10K type strain sequencing project: providing services to taxonomists for standard genome sequencing and annotation.</title>
        <authorList>
            <consortium name="The Broad Institute Genomics Platform"/>
            <consortium name="The Broad Institute Genome Sequencing Center for Infectious Disease"/>
            <person name="Wu L."/>
            <person name="Ma J."/>
        </authorList>
    </citation>
    <scope>NUCLEOTIDE SEQUENCE [LARGE SCALE GENOMIC DNA]</scope>
    <source>
        <strain evidence="5">CCUG 62114</strain>
    </source>
</reference>
<keyword evidence="5" id="KW-1185">Reference proteome</keyword>
<gene>
    <name evidence="4" type="ORF">ACFQ1O_07010</name>
</gene>
<dbReference type="InterPro" id="IPR050361">
    <property type="entry name" value="MPP/UQCRC_Complex"/>
</dbReference>
<sequence>MKKIYNILALVFIGMTTMHAQVDRSKQPVAGPAPTINIEAPKSFKLSNGLEVMVVENNKLPRVSVSLTIDNPPVLDGDKAGVSSLTSAMLGKGSKSVSKDVFNEEVDYMGANMNLSSRGGFASGLSKYFNRLVEMMADAAINPNFTQEEFDKEKEKILEGIKSEEKNVKAAADRVKYLLAYGKNHPYGEYESAQTVGNVNLSDVNKFYQNYFVPDNAYMVVVGDVKFKDVKKAVTKNFSNWRKGLAPSITYPKAQNVQFTQINFIDMPNAVQSEISVVSTVDFKMNDEDYHAALIANKILGGGFNSMLNLNLREANGWTYGARSSLRAERDAAALFTAGASVRNAVTDSAVVETLKEINNIRTVNVTEDQLKNVKAKYLGDFVLAMEKPQTIARYALNIKRNKLDKDFYKTFLSKINAVTVEDVKRVANKYFLANNLRVVIAGKGSEVVEALERVQYNGKKLPIKYFDKYGNATERPVFSKPIPKGVTAKTVIENYIKAVGGEEKLASVKTLHFTGDFNAMGQTMKLNKKQMIPNKELQEVLHPQAGPIFKQVFDGEKGYSAQMGQQKPLEGEDLEKSKAKKNVLFEELVLDISKATLESVVSINGEDAYLIKVGDESRFYNAKSGYLVKVEETIEAQGQKVSVSTEYSNYTPTNGVQFPFSVTIKQGPQTFGMIIKEVKVNEGVTEADFK</sequence>
<dbReference type="InterPro" id="IPR007863">
    <property type="entry name" value="Peptidase_M16_C"/>
</dbReference>
<comment type="caution">
    <text evidence="4">The sequence shown here is derived from an EMBL/GenBank/DDBJ whole genome shotgun (WGS) entry which is preliminary data.</text>
</comment>
<dbReference type="EMBL" id="JBHTJM010000006">
    <property type="protein sequence ID" value="MFD0963750.1"/>
    <property type="molecule type" value="Genomic_DNA"/>
</dbReference>
<evidence type="ECO:0000259" key="2">
    <source>
        <dbReference type="Pfam" id="PF00675"/>
    </source>
</evidence>
<feature type="domain" description="Peptidase M16 C-terminal" evidence="3">
    <location>
        <begin position="198"/>
        <end position="377"/>
    </location>
</feature>
<accession>A0ABW3I1T7</accession>
<dbReference type="Pfam" id="PF00675">
    <property type="entry name" value="Peptidase_M16"/>
    <property type="match status" value="1"/>
</dbReference>
<dbReference type="SUPFAM" id="SSF63411">
    <property type="entry name" value="LuxS/MPP-like metallohydrolase"/>
    <property type="match status" value="2"/>
</dbReference>
<dbReference type="Pfam" id="PF05193">
    <property type="entry name" value="Peptidase_M16_C"/>
    <property type="match status" value="1"/>
</dbReference>
<dbReference type="InterPro" id="IPR011249">
    <property type="entry name" value="Metalloenz_LuxS/M16"/>
</dbReference>
<protein>
    <submittedName>
        <fullName evidence="4">M16 family metallopeptidase</fullName>
    </submittedName>
</protein>
<evidence type="ECO:0000256" key="1">
    <source>
        <dbReference type="SAM" id="SignalP"/>
    </source>
</evidence>
<organism evidence="4 5">
    <name type="scientific">Pseudofulvibacter geojedonensis</name>
    <dbReference type="NCBI Taxonomy" id="1123758"/>
    <lineage>
        <taxon>Bacteria</taxon>
        <taxon>Pseudomonadati</taxon>
        <taxon>Bacteroidota</taxon>
        <taxon>Flavobacteriia</taxon>
        <taxon>Flavobacteriales</taxon>
        <taxon>Flavobacteriaceae</taxon>
        <taxon>Pseudofulvibacter</taxon>
    </lineage>
</organism>
<dbReference type="PANTHER" id="PTHR11851">
    <property type="entry name" value="METALLOPROTEASE"/>
    <property type="match status" value="1"/>
</dbReference>
<feature type="signal peptide" evidence="1">
    <location>
        <begin position="1"/>
        <end position="20"/>
    </location>
</feature>
<feature type="chain" id="PRO_5046597120" evidence="1">
    <location>
        <begin position="21"/>
        <end position="691"/>
    </location>
</feature>
<keyword evidence="1" id="KW-0732">Signal</keyword>
<evidence type="ECO:0000313" key="5">
    <source>
        <dbReference type="Proteomes" id="UP001596997"/>
    </source>
</evidence>